<feature type="region of interest" description="Disordered" evidence="1">
    <location>
        <begin position="199"/>
        <end position="221"/>
    </location>
</feature>
<dbReference type="EMBL" id="FOSX01000089">
    <property type="protein sequence ID" value="SFL28935.1"/>
    <property type="molecule type" value="Genomic_DNA"/>
</dbReference>
<evidence type="ECO:0008006" key="4">
    <source>
        <dbReference type="Google" id="ProtNLM"/>
    </source>
</evidence>
<name>A0A1I4GG13_9GAMM</name>
<dbReference type="SUPFAM" id="SSF110849">
    <property type="entry name" value="ParB/Sulfiredoxin"/>
    <property type="match status" value="1"/>
</dbReference>
<sequence length="300" mass="32742">MDLQALEFHPFSNLFPLLQGEDFTNLAKDIELHGQREPIVLFEGRILDGRNRYRACLELGREPDTRPFEGADALKFVLSLNLRRRQLTIAQRAVIAAELSALRERIAQAEAKSSAPGETSHDSAMGIEQAAQLLGISPRSVSSASRVVREGAPELVDAVRNGKVSVSAAEHVSKLDRTRQQEICAKGSRALSKAAREIRLKDKPAAPAKTPSAPAATPTSQNVLLVEQTSPEPAVPHAAAKKPTALKLFELADQAMQEGREPEAVAEALLAELEEGIDHQRLLFTIEVAIHLRDRVTARE</sequence>
<protein>
    <recommendedName>
        <fullName evidence="4">Plasmid replication/partition related protein</fullName>
    </recommendedName>
</protein>
<gene>
    <name evidence="2" type="ORF">SAMN04244574_03830</name>
</gene>
<evidence type="ECO:0000313" key="2">
    <source>
        <dbReference type="EMBL" id="SFL28935.1"/>
    </source>
</evidence>
<dbReference type="SUPFAM" id="SSF109709">
    <property type="entry name" value="KorB DNA-binding domain-like"/>
    <property type="match status" value="1"/>
</dbReference>
<organism evidence="2 3">
    <name type="scientific">Azotobacter beijerinckii</name>
    <dbReference type="NCBI Taxonomy" id="170623"/>
    <lineage>
        <taxon>Bacteria</taxon>
        <taxon>Pseudomonadati</taxon>
        <taxon>Pseudomonadota</taxon>
        <taxon>Gammaproteobacteria</taxon>
        <taxon>Pseudomonadales</taxon>
        <taxon>Pseudomonadaceae</taxon>
        <taxon>Azotobacter</taxon>
    </lineage>
</organism>
<dbReference type="Gene3D" id="1.10.10.2830">
    <property type="match status" value="1"/>
</dbReference>
<proteinExistence type="predicted"/>
<dbReference type="InterPro" id="IPR036086">
    <property type="entry name" value="ParB/Sulfiredoxin_sf"/>
</dbReference>
<dbReference type="Proteomes" id="UP000199579">
    <property type="component" value="Unassembled WGS sequence"/>
</dbReference>
<feature type="compositionally biased region" description="Low complexity" evidence="1">
    <location>
        <begin position="205"/>
        <end position="220"/>
    </location>
</feature>
<reference evidence="2 3" key="1">
    <citation type="submission" date="2016-10" db="EMBL/GenBank/DDBJ databases">
        <authorList>
            <person name="de Groot N.N."/>
        </authorList>
    </citation>
    <scope>NUCLEOTIDE SEQUENCE [LARGE SCALE GENOMIC DNA]</scope>
    <source>
        <strain evidence="2 3">DSM 381</strain>
    </source>
</reference>
<accession>A0A1I4GG13</accession>
<dbReference type="AlphaFoldDB" id="A0A1I4GG13"/>
<evidence type="ECO:0000313" key="3">
    <source>
        <dbReference type="Proteomes" id="UP000199579"/>
    </source>
</evidence>
<evidence type="ECO:0000256" key="1">
    <source>
        <dbReference type="SAM" id="MobiDB-lite"/>
    </source>
</evidence>